<dbReference type="VEuPathDB" id="VectorBase:CSON001535"/>
<dbReference type="PROSITE" id="PS50240">
    <property type="entry name" value="TRYPSIN_DOM"/>
    <property type="match status" value="1"/>
</dbReference>
<dbReference type="InterPro" id="IPR018114">
    <property type="entry name" value="TRYPSIN_HIS"/>
</dbReference>
<dbReference type="EMBL" id="UFQS01001243">
    <property type="protein sequence ID" value="SSX09898.1"/>
    <property type="molecule type" value="Genomic_DNA"/>
</dbReference>
<evidence type="ECO:0000313" key="4">
    <source>
        <dbReference type="EMBL" id="SSX09898.1"/>
    </source>
</evidence>
<comment type="similarity">
    <text evidence="1">Belongs to the peptidase S1 family. CLIP subfamily.</text>
</comment>
<dbReference type="PRINTS" id="PR00722">
    <property type="entry name" value="CHYMOTRYPSIN"/>
</dbReference>
<gene>
    <name evidence="4" type="primary">CSON001535</name>
</gene>
<dbReference type="InterPro" id="IPR051333">
    <property type="entry name" value="CLIP_Serine_Protease"/>
</dbReference>
<organism evidence="4">
    <name type="scientific">Culicoides sonorensis</name>
    <name type="common">Biting midge</name>
    <dbReference type="NCBI Taxonomy" id="179676"/>
    <lineage>
        <taxon>Eukaryota</taxon>
        <taxon>Metazoa</taxon>
        <taxon>Ecdysozoa</taxon>
        <taxon>Arthropoda</taxon>
        <taxon>Hexapoda</taxon>
        <taxon>Insecta</taxon>
        <taxon>Pterygota</taxon>
        <taxon>Neoptera</taxon>
        <taxon>Endopterygota</taxon>
        <taxon>Diptera</taxon>
        <taxon>Nematocera</taxon>
        <taxon>Chironomoidea</taxon>
        <taxon>Ceratopogonidae</taxon>
        <taxon>Ceratopogoninae</taxon>
        <taxon>Culicoides</taxon>
        <taxon>Monoculicoides</taxon>
    </lineage>
</organism>
<name>A0A336L156_CULSO</name>
<dbReference type="Gene3D" id="2.40.10.10">
    <property type="entry name" value="Trypsin-like serine proteases"/>
    <property type="match status" value="2"/>
</dbReference>
<feature type="domain" description="Peptidase S1" evidence="3">
    <location>
        <begin position="173"/>
        <end position="435"/>
    </location>
</feature>
<dbReference type="PROSITE" id="PS00134">
    <property type="entry name" value="TRYPSIN_HIS"/>
    <property type="match status" value="1"/>
</dbReference>
<accession>A0A336L156</accession>
<dbReference type="Pfam" id="PF00089">
    <property type="entry name" value="Trypsin"/>
    <property type="match status" value="1"/>
</dbReference>
<dbReference type="EMBL" id="UFQT01001243">
    <property type="protein sequence ID" value="SSX29621.1"/>
    <property type="molecule type" value="Genomic_DNA"/>
</dbReference>
<evidence type="ECO:0000256" key="1">
    <source>
        <dbReference type="ARBA" id="ARBA00024195"/>
    </source>
</evidence>
<dbReference type="PANTHER" id="PTHR24260">
    <property type="match status" value="1"/>
</dbReference>
<evidence type="ECO:0000313" key="5">
    <source>
        <dbReference type="EMBL" id="SSX29621.1"/>
    </source>
</evidence>
<feature type="signal peptide" evidence="2">
    <location>
        <begin position="1"/>
        <end position="19"/>
    </location>
</feature>
<dbReference type="SUPFAM" id="SSF50494">
    <property type="entry name" value="Trypsin-like serine proteases"/>
    <property type="match status" value="2"/>
</dbReference>
<reference evidence="5" key="2">
    <citation type="submission" date="2018-07" db="EMBL/GenBank/DDBJ databases">
        <authorList>
            <person name="Quirk P.G."/>
            <person name="Krulwich T.A."/>
        </authorList>
    </citation>
    <scope>NUCLEOTIDE SEQUENCE</scope>
</reference>
<dbReference type="InterPro" id="IPR043504">
    <property type="entry name" value="Peptidase_S1_PA_chymotrypsin"/>
</dbReference>
<keyword evidence="2" id="KW-0732">Signal</keyword>
<evidence type="ECO:0000256" key="2">
    <source>
        <dbReference type="SAM" id="SignalP"/>
    </source>
</evidence>
<dbReference type="GO" id="GO:0006508">
    <property type="term" value="P:proteolysis"/>
    <property type="evidence" value="ECO:0007669"/>
    <property type="project" value="InterPro"/>
</dbReference>
<dbReference type="InterPro" id="IPR009003">
    <property type="entry name" value="Peptidase_S1_PA"/>
</dbReference>
<evidence type="ECO:0000259" key="3">
    <source>
        <dbReference type="PROSITE" id="PS50240"/>
    </source>
</evidence>
<feature type="chain" id="PRO_5033778949" evidence="2">
    <location>
        <begin position="20"/>
        <end position="441"/>
    </location>
</feature>
<sequence length="441" mass="49733">MNLPAKLIIFFWCHELSVCMDEPSRKIFNGIKASEGQFPSVVYVKTYEDILTLRHILTAGHCVVERMDNKKPILYDRIDIFAGGTDVYLFLQLQYDQKVILHENFGYYQNTKIPVNDLAIIKTEYAFSETSTVKVAQLPEHQTWMGAILTVPGFGMTENSELSQYLLYINMKIVHDEECKAAKQSNKSPDAVLCVISTDAHRRQGLCTGDSGSPMFLQGSNIIVGVHSFIISYRHVLTAAHCVVESWTPNKTVLFSRFDVFAGTVNVLNFTERRYSAKVFVHPQYKFINFALPVNDIAIIKTFEPFPESSFIKVAQLPIKKTLVGDIVTSVGWGKMENDTYTDNLLFVKMKTVNNKKCEVQKALHDDNDAIMCISGRGAIKTEGVCFGDSGGPSFRYDTNIIVGITSYVHVDKNIKCSTTQPQCVTNVLHYIEWILVTWAL</sequence>
<dbReference type="AlphaFoldDB" id="A0A336L156"/>
<dbReference type="PANTHER" id="PTHR24260:SF136">
    <property type="entry name" value="GH08193P-RELATED"/>
    <property type="match status" value="1"/>
</dbReference>
<dbReference type="InterPro" id="IPR001314">
    <property type="entry name" value="Peptidase_S1A"/>
</dbReference>
<reference evidence="4" key="1">
    <citation type="submission" date="2018-04" db="EMBL/GenBank/DDBJ databases">
        <authorList>
            <person name="Go L.Y."/>
            <person name="Mitchell J.A."/>
        </authorList>
    </citation>
    <scope>NUCLEOTIDE SEQUENCE</scope>
    <source>
        <tissue evidence="4">Whole organism</tissue>
    </source>
</reference>
<proteinExistence type="inferred from homology"/>
<protein>
    <submittedName>
        <fullName evidence="4">CSON001535 protein</fullName>
    </submittedName>
</protein>
<dbReference type="GO" id="GO:0004252">
    <property type="term" value="F:serine-type endopeptidase activity"/>
    <property type="evidence" value="ECO:0007669"/>
    <property type="project" value="InterPro"/>
</dbReference>
<dbReference type="InterPro" id="IPR001254">
    <property type="entry name" value="Trypsin_dom"/>
</dbReference>
<dbReference type="SMART" id="SM00020">
    <property type="entry name" value="Tryp_SPc"/>
    <property type="match status" value="2"/>
</dbReference>